<sequence length="363" mass="42174">MRVDDDGVERGGPDNRPLSEMTRDELLWTFRTNYEGGHRARIRYGATMHSYQPSVRDADANRLPDVSYYNAWDYFNKSVPVYIVPGFKWLLLRVVLHNYIYRRWFRPYRSEIDYERFICGFIVPQDLPEEMIISQSTIQSIISLNQALCTTLDSQRSRYIEEYQSYVDHPEDWLSPPSRHPDHYILQPLFRAIAIVVSDEHYNNEPSKLVGDMFVYLALTGVEDGLSAPISFEPIAAKINKHIEPGRVIQVTLETAIDFIMHLEAREAAVFGLRPEPIVEWESDRFISEVWQSIGETEPLVGPSSQWVDDLKYPHWSGNGEHSDSQLMVRVEAIEFRFQSRRAATREAFLEEARRTGDESSPH</sequence>
<evidence type="ECO:0000313" key="1">
    <source>
        <dbReference type="EMBL" id="RFU79796.1"/>
    </source>
</evidence>
<dbReference type="AlphaFoldDB" id="A0A395NUP0"/>
<dbReference type="Proteomes" id="UP000266272">
    <property type="component" value="Unassembled WGS sequence"/>
</dbReference>
<proteinExistence type="predicted"/>
<dbReference type="EMBL" id="PXOA01000138">
    <property type="protein sequence ID" value="RFU79796.1"/>
    <property type="molecule type" value="Genomic_DNA"/>
</dbReference>
<dbReference type="OrthoDB" id="3513679at2759"/>
<name>A0A395NUP0_TRIAR</name>
<organism evidence="1 2">
    <name type="scientific">Trichoderma arundinaceum</name>
    <dbReference type="NCBI Taxonomy" id="490622"/>
    <lineage>
        <taxon>Eukaryota</taxon>
        <taxon>Fungi</taxon>
        <taxon>Dikarya</taxon>
        <taxon>Ascomycota</taxon>
        <taxon>Pezizomycotina</taxon>
        <taxon>Sordariomycetes</taxon>
        <taxon>Hypocreomycetidae</taxon>
        <taxon>Hypocreales</taxon>
        <taxon>Hypocreaceae</taxon>
        <taxon>Trichoderma</taxon>
    </lineage>
</organism>
<gene>
    <name evidence="1" type="ORF">TARUN_2390</name>
</gene>
<keyword evidence="2" id="KW-1185">Reference proteome</keyword>
<comment type="caution">
    <text evidence="1">The sequence shown here is derived from an EMBL/GenBank/DDBJ whole genome shotgun (WGS) entry which is preliminary data.</text>
</comment>
<evidence type="ECO:0000313" key="2">
    <source>
        <dbReference type="Proteomes" id="UP000266272"/>
    </source>
</evidence>
<reference evidence="1 2" key="1">
    <citation type="journal article" date="2018" name="PLoS Pathog.">
        <title>Evolution of structural diversity of trichothecenes, a family of toxins produced by plant pathogenic and entomopathogenic fungi.</title>
        <authorList>
            <person name="Proctor R.H."/>
            <person name="McCormick S.P."/>
            <person name="Kim H.S."/>
            <person name="Cardoza R.E."/>
            <person name="Stanley A.M."/>
            <person name="Lindo L."/>
            <person name="Kelly A."/>
            <person name="Brown D.W."/>
            <person name="Lee T."/>
            <person name="Vaughan M.M."/>
            <person name="Alexander N.J."/>
            <person name="Busman M."/>
            <person name="Gutierrez S."/>
        </authorList>
    </citation>
    <scope>NUCLEOTIDE SEQUENCE [LARGE SCALE GENOMIC DNA]</scope>
    <source>
        <strain evidence="1 2">IBT 40837</strain>
    </source>
</reference>
<protein>
    <submittedName>
        <fullName evidence="1">Uncharacterized protein</fullName>
    </submittedName>
</protein>
<accession>A0A395NUP0</accession>